<proteinExistence type="predicted"/>
<dbReference type="AlphaFoldDB" id="G4ZIC7"/>
<keyword evidence="2" id="KW-1185">Reference proteome</keyword>
<dbReference type="OMA" id="HDCLVQK"/>
<accession>G4ZIC7</accession>
<organism evidence="1 2">
    <name type="scientific">Phytophthora sojae (strain P6497)</name>
    <name type="common">Soybean stem and root rot agent</name>
    <name type="synonym">Phytophthora megasperma f. sp. glycines</name>
    <dbReference type="NCBI Taxonomy" id="1094619"/>
    <lineage>
        <taxon>Eukaryota</taxon>
        <taxon>Sar</taxon>
        <taxon>Stramenopiles</taxon>
        <taxon>Oomycota</taxon>
        <taxon>Peronosporomycetes</taxon>
        <taxon>Peronosporales</taxon>
        <taxon>Peronosporaceae</taxon>
        <taxon>Phytophthora</taxon>
    </lineage>
</organism>
<dbReference type="RefSeq" id="XP_009527821.1">
    <property type="nucleotide sequence ID" value="XM_009529526.1"/>
</dbReference>
<gene>
    <name evidence="1" type="ORF">PHYSODRAFT_315342</name>
</gene>
<sequence>MDISRLLDAPSACKKRRKSRLSAQDKTQREADNSEILNLTLDVNSLRQQMHDCLVQKSLWETRLLIAREQFHARSLRSVGHFFHLFQSGYPKVLTVSEKRFLAALLDESISVGGGVRGQVQFLEQWRRYKKLFGVRRLSTHSMQVVSTDSAGCLIECIGAFEGCVTVAALQSVFPYALEDKALVDLVQHRRFVCPTKTLVTLDASGRVVQFDANSDVFKAMSQVLDFDLHRLAMLMKNAVISEGSLLPPNSSRNSIEFLLS</sequence>
<dbReference type="EMBL" id="JH159154">
    <property type="protein sequence ID" value="EGZ18763.1"/>
    <property type="molecule type" value="Genomic_DNA"/>
</dbReference>
<name>G4ZIC7_PHYSP</name>
<dbReference type="Proteomes" id="UP000002640">
    <property type="component" value="Unassembled WGS sequence"/>
</dbReference>
<reference evidence="1 2" key="1">
    <citation type="journal article" date="2006" name="Science">
        <title>Phytophthora genome sequences uncover evolutionary origins and mechanisms of pathogenesis.</title>
        <authorList>
            <person name="Tyler B.M."/>
            <person name="Tripathy S."/>
            <person name="Zhang X."/>
            <person name="Dehal P."/>
            <person name="Jiang R.H."/>
            <person name="Aerts A."/>
            <person name="Arredondo F.D."/>
            <person name="Baxter L."/>
            <person name="Bensasson D."/>
            <person name="Beynon J.L."/>
            <person name="Chapman J."/>
            <person name="Damasceno C.M."/>
            <person name="Dorrance A.E."/>
            <person name="Dou D."/>
            <person name="Dickerman A.W."/>
            <person name="Dubchak I.L."/>
            <person name="Garbelotto M."/>
            <person name="Gijzen M."/>
            <person name="Gordon S.G."/>
            <person name="Govers F."/>
            <person name="Grunwald N.J."/>
            <person name="Huang W."/>
            <person name="Ivors K.L."/>
            <person name="Jones R.W."/>
            <person name="Kamoun S."/>
            <person name="Krampis K."/>
            <person name="Lamour K.H."/>
            <person name="Lee M.K."/>
            <person name="McDonald W.H."/>
            <person name="Medina M."/>
            <person name="Meijer H.J."/>
            <person name="Nordberg E.K."/>
            <person name="Maclean D.J."/>
            <person name="Ospina-Giraldo M.D."/>
            <person name="Morris P.F."/>
            <person name="Phuntumart V."/>
            <person name="Putnam N.H."/>
            <person name="Rash S."/>
            <person name="Rose J.K."/>
            <person name="Sakihama Y."/>
            <person name="Salamov A.A."/>
            <person name="Savidor A."/>
            <person name="Scheuring C.F."/>
            <person name="Smith B.M."/>
            <person name="Sobral B.W."/>
            <person name="Terry A."/>
            <person name="Torto-Alalibo T.A."/>
            <person name="Win J."/>
            <person name="Xu Z."/>
            <person name="Zhang H."/>
            <person name="Grigoriev I.V."/>
            <person name="Rokhsar D.S."/>
            <person name="Boore J.L."/>
        </authorList>
    </citation>
    <scope>NUCLEOTIDE SEQUENCE [LARGE SCALE GENOMIC DNA]</scope>
    <source>
        <strain evidence="1 2">P6497</strain>
    </source>
</reference>
<dbReference type="KEGG" id="psoj:PHYSODRAFT_315342"/>
<dbReference type="GeneID" id="20643848"/>
<evidence type="ECO:0008006" key="3">
    <source>
        <dbReference type="Google" id="ProtNLM"/>
    </source>
</evidence>
<evidence type="ECO:0000313" key="1">
    <source>
        <dbReference type="EMBL" id="EGZ18763.1"/>
    </source>
</evidence>
<dbReference type="InParanoid" id="G4ZIC7"/>
<evidence type="ECO:0000313" key="2">
    <source>
        <dbReference type="Proteomes" id="UP000002640"/>
    </source>
</evidence>
<protein>
    <recommendedName>
        <fullName evidence="3">Bzip transcription factor</fullName>
    </recommendedName>
</protein>